<evidence type="ECO:0000313" key="1">
    <source>
        <dbReference type="EMBL" id="PRY25385.1"/>
    </source>
</evidence>
<dbReference type="Proteomes" id="UP000239480">
    <property type="component" value="Unassembled WGS sequence"/>
</dbReference>
<dbReference type="EMBL" id="PVTD01000002">
    <property type="protein sequence ID" value="PRY25385.1"/>
    <property type="molecule type" value="Genomic_DNA"/>
</dbReference>
<dbReference type="InterPro" id="IPR019600">
    <property type="entry name" value="Hemin_uptake_protein_HemP"/>
</dbReference>
<gene>
    <name evidence="1" type="ORF">CLV78_102563</name>
</gene>
<name>A0A2T0RW12_9RHOB</name>
<comment type="caution">
    <text evidence="1">The sequence shown here is derived from an EMBL/GenBank/DDBJ whole genome shotgun (WGS) entry which is preliminary data.</text>
</comment>
<protein>
    <submittedName>
        <fullName evidence="1">Hemin uptake protein hemP</fullName>
    </submittedName>
</protein>
<sequence>MTMMTQINLESGAALSGLPTFDARAMTGADGLAQIVLDEKVYTLRITRAGKLILTK</sequence>
<dbReference type="Pfam" id="PF10636">
    <property type="entry name" value="hemP"/>
    <property type="match status" value="1"/>
</dbReference>
<reference evidence="1 2" key="1">
    <citation type="submission" date="2018-03" db="EMBL/GenBank/DDBJ databases">
        <title>Genomic Encyclopedia of Archaeal and Bacterial Type Strains, Phase II (KMG-II): from individual species to whole genera.</title>
        <authorList>
            <person name="Goeker M."/>
        </authorList>
    </citation>
    <scope>NUCLEOTIDE SEQUENCE [LARGE SCALE GENOMIC DNA]</scope>
    <source>
        <strain evidence="1 2">DSM 29328</strain>
    </source>
</reference>
<dbReference type="AlphaFoldDB" id="A0A2T0RW12"/>
<accession>A0A2T0RW12</accession>
<keyword evidence="2" id="KW-1185">Reference proteome</keyword>
<organism evidence="1 2">
    <name type="scientific">Aliiruegeria haliotis</name>
    <dbReference type="NCBI Taxonomy" id="1280846"/>
    <lineage>
        <taxon>Bacteria</taxon>
        <taxon>Pseudomonadati</taxon>
        <taxon>Pseudomonadota</taxon>
        <taxon>Alphaproteobacteria</taxon>
        <taxon>Rhodobacterales</taxon>
        <taxon>Roseobacteraceae</taxon>
        <taxon>Aliiruegeria</taxon>
    </lineage>
</organism>
<dbReference type="Gene3D" id="2.10.70.10">
    <property type="entry name" value="Complement Module, domain 1"/>
    <property type="match status" value="1"/>
</dbReference>
<proteinExistence type="predicted"/>
<evidence type="ECO:0000313" key="2">
    <source>
        <dbReference type="Proteomes" id="UP000239480"/>
    </source>
</evidence>